<keyword evidence="1" id="KW-0732">Signal</keyword>
<feature type="domain" description="Ig-like" evidence="6">
    <location>
        <begin position="99"/>
        <end position="213"/>
    </location>
</feature>
<dbReference type="InterPro" id="IPR051170">
    <property type="entry name" value="Neural/epithelial_adhesion"/>
</dbReference>
<dbReference type="STRING" id="7176.B0XCP7"/>
<dbReference type="VEuPathDB" id="VectorBase:CQUJHB018083"/>
<dbReference type="InParanoid" id="B0XCP7"/>
<evidence type="ECO:0000256" key="1">
    <source>
        <dbReference type="ARBA" id="ARBA00022729"/>
    </source>
</evidence>
<evidence type="ECO:0000313" key="8">
    <source>
        <dbReference type="EnsemblMetazoa" id="CPIJ017115-PA"/>
    </source>
</evidence>
<sequence length="283" mass="31424">MADWLASQTINSKGGTDRDLIPEPSAFEAEAATIKPRSRYYSVIDSEFLQKLHPRAVEDEWALSFLASQLLKGPYHADQYRRWPRPVVRSRGSGWEFAPSVRPTSQLLGAPLGSDVQLECTVESSPMPVSYWLKGGRVLPPNFAGITNGVYDQGQMRPEMLLDGPKYGITEERHGFRTNMRLVVRFFSPNDVGTYHCVSTNSLGKADGTMRLYGVGSQLAATEDRFLVLSNAGDDLQSQEPGFDLFARKTHCPVTPGDVPEEGQSRNFGPPGMMDIILQDIQR</sequence>
<evidence type="ECO:0000256" key="2">
    <source>
        <dbReference type="ARBA" id="ARBA00022737"/>
    </source>
</evidence>
<keyword evidence="2" id="KW-0677">Repeat</keyword>
<reference evidence="8" key="2">
    <citation type="submission" date="2020-05" db="UniProtKB">
        <authorList>
            <consortium name="EnsemblMetazoa"/>
        </authorList>
    </citation>
    <scope>IDENTIFICATION</scope>
    <source>
        <strain evidence="8">JHB</strain>
    </source>
</reference>
<keyword evidence="3" id="KW-1015">Disulfide bond</keyword>
<dbReference type="Pfam" id="PF13927">
    <property type="entry name" value="Ig_3"/>
    <property type="match status" value="1"/>
</dbReference>
<evidence type="ECO:0000259" key="6">
    <source>
        <dbReference type="PROSITE" id="PS50835"/>
    </source>
</evidence>
<dbReference type="AlphaFoldDB" id="B0XCP7"/>
<gene>
    <name evidence="8" type="primary">6050902</name>
    <name evidence="7" type="ORF">CpipJ_CPIJ017115</name>
</gene>
<evidence type="ECO:0000313" key="7">
    <source>
        <dbReference type="EMBL" id="EDS44943.1"/>
    </source>
</evidence>
<reference evidence="7" key="1">
    <citation type="submission" date="2007-03" db="EMBL/GenBank/DDBJ databases">
        <title>Annotation of Culex pipiens quinquefasciatus.</title>
        <authorList>
            <consortium name="The Broad Institute Genome Sequencing Platform"/>
            <person name="Atkinson P.W."/>
            <person name="Hemingway J."/>
            <person name="Christensen B.M."/>
            <person name="Higgs S."/>
            <person name="Kodira C."/>
            <person name="Hannick L."/>
            <person name="Megy K."/>
            <person name="O'Leary S."/>
            <person name="Pearson M."/>
            <person name="Haas B.J."/>
            <person name="Mauceli E."/>
            <person name="Wortman J.R."/>
            <person name="Lee N.H."/>
            <person name="Guigo R."/>
            <person name="Stanke M."/>
            <person name="Alvarado L."/>
            <person name="Amedeo P."/>
            <person name="Antoine C.H."/>
            <person name="Arensburger P."/>
            <person name="Bidwell S.L."/>
            <person name="Crawford M."/>
            <person name="Camaro F."/>
            <person name="Devon K."/>
            <person name="Engels R."/>
            <person name="Hammond M."/>
            <person name="Howarth C."/>
            <person name="Koehrsen M."/>
            <person name="Lawson D."/>
            <person name="Montgomery P."/>
            <person name="Nene V."/>
            <person name="Nusbaum C."/>
            <person name="Puiu D."/>
            <person name="Romero-Severson J."/>
            <person name="Severson D.W."/>
            <person name="Shumway M."/>
            <person name="Sisk P."/>
            <person name="Stolte C."/>
            <person name="Zeng Q."/>
            <person name="Eisenstadt E."/>
            <person name="Fraser-Liggett C."/>
            <person name="Strausberg R."/>
            <person name="Galagan J."/>
            <person name="Birren B."/>
            <person name="Collins F.H."/>
        </authorList>
    </citation>
    <scope>NUCLEOTIDE SEQUENCE [LARGE SCALE GENOMIC DNA]</scope>
    <source>
        <strain evidence="7">JHB</strain>
    </source>
</reference>
<dbReference type="KEGG" id="cqu:CpipJ_CPIJ017115"/>
<dbReference type="OrthoDB" id="10012075at2759"/>
<keyword evidence="9" id="KW-1185">Reference proteome</keyword>
<dbReference type="GO" id="GO:0043005">
    <property type="term" value="C:neuron projection"/>
    <property type="evidence" value="ECO:0007669"/>
    <property type="project" value="TreeGrafter"/>
</dbReference>
<feature type="region of interest" description="Disordered" evidence="5">
    <location>
        <begin position="1"/>
        <end position="21"/>
    </location>
</feature>
<name>B0XCP7_CULQU</name>
<feature type="compositionally biased region" description="Polar residues" evidence="5">
    <location>
        <begin position="1"/>
        <end position="14"/>
    </location>
</feature>
<dbReference type="SUPFAM" id="SSF48726">
    <property type="entry name" value="Immunoglobulin"/>
    <property type="match status" value="1"/>
</dbReference>
<dbReference type="EnsemblMetazoa" id="CPIJ017115-RA">
    <property type="protein sequence ID" value="CPIJ017115-PA"/>
    <property type="gene ID" value="CPIJ017115"/>
</dbReference>
<evidence type="ECO:0000256" key="5">
    <source>
        <dbReference type="SAM" id="MobiDB-lite"/>
    </source>
</evidence>
<dbReference type="Gene3D" id="2.60.40.10">
    <property type="entry name" value="Immunoglobulins"/>
    <property type="match status" value="1"/>
</dbReference>
<dbReference type="PANTHER" id="PTHR12231">
    <property type="entry name" value="CTX-RELATED TYPE I TRANSMEMBRANE PROTEIN"/>
    <property type="match status" value="1"/>
</dbReference>
<dbReference type="InterPro" id="IPR003598">
    <property type="entry name" value="Ig_sub2"/>
</dbReference>
<organism>
    <name type="scientific">Culex quinquefasciatus</name>
    <name type="common">Southern house mosquito</name>
    <name type="synonym">Culex pungens</name>
    <dbReference type="NCBI Taxonomy" id="7176"/>
    <lineage>
        <taxon>Eukaryota</taxon>
        <taxon>Metazoa</taxon>
        <taxon>Ecdysozoa</taxon>
        <taxon>Arthropoda</taxon>
        <taxon>Hexapoda</taxon>
        <taxon>Insecta</taxon>
        <taxon>Pterygota</taxon>
        <taxon>Neoptera</taxon>
        <taxon>Endopterygota</taxon>
        <taxon>Diptera</taxon>
        <taxon>Nematocera</taxon>
        <taxon>Culicoidea</taxon>
        <taxon>Culicidae</taxon>
        <taxon>Culicinae</taxon>
        <taxon>Culicini</taxon>
        <taxon>Culex</taxon>
        <taxon>Culex</taxon>
    </lineage>
</organism>
<dbReference type="VEuPathDB" id="VectorBase:CPIJ017115"/>
<evidence type="ECO:0000313" key="9">
    <source>
        <dbReference type="Proteomes" id="UP000002320"/>
    </source>
</evidence>
<dbReference type="InterPro" id="IPR007110">
    <property type="entry name" value="Ig-like_dom"/>
</dbReference>
<dbReference type="PROSITE" id="PS50835">
    <property type="entry name" value="IG_LIKE"/>
    <property type="match status" value="1"/>
</dbReference>
<protein>
    <submittedName>
        <fullName evidence="7">Defective proboscis extension response</fullName>
    </submittedName>
</protein>
<evidence type="ECO:0000256" key="3">
    <source>
        <dbReference type="ARBA" id="ARBA00023157"/>
    </source>
</evidence>
<dbReference type="PANTHER" id="PTHR12231:SF271">
    <property type="entry name" value="DPR-INTERACTING PROTEIN GAMMA"/>
    <property type="match status" value="1"/>
</dbReference>
<dbReference type="HOGENOM" id="CLU_984348_0_0_1"/>
<proteinExistence type="predicted"/>
<dbReference type="Proteomes" id="UP000002320">
    <property type="component" value="Unassembled WGS sequence"/>
</dbReference>
<dbReference type="EMBL" id="DS232709">
    <property type="protein sequence ID" value="EDS44943.1"/>
    <property type="molecule type" value="Genomic_DNA"/>
</dbReference>
<dbReference type="InterPro" id="IPR036179">
    <property type="entry name" value="Ig-like_dom_sf"/>
</dbReference>
<dbReference type="eggNOG" id="KOG3510">
    <property type="taxonomic scope" value="Eukaryota"/>
</dbReference>
<accession>B0XCP7</accession>
<dbReference type="SMART" id="SM00408">
    <property type="entry name" value="IGc2"/>
    <property type="match status" value="1"/>
</dbReference>
<keyword evidence="4" id="KW-0393">Immunoglobulin domain</keyword>
<evidence type="ECO:0000256" key="4">
    <source>
        <dbReference type="ARBA" id="ARBA00023319"/>
    </source>
</evidence>
<dbReference type="InterPro" id="IPR013783">
    <property type="entry name" value="Ig-like_fold"/>
</dbReference>